<dbReference type="STRING" id="3818.A0A445ECL4"/>
<reference evidence="3 4" key="1">
    <citation type="submission" date="2019-01" db="EMBL/GenBank/DDBJ databases">
        <title>Sequencing of cultivated peanut Arachis hypogaea provides insights into genome evolution and oil improvement.</title>
        <authorList>
            <person name="Chen X."/>
        </authorList>
    </citation>
    <scope>NUCLEOTIDE SEQUENCE [LARGE SCALE GENOMIC DNA]</scope>
    <source>
        <strain evidence="4">cv. Fuhuasheng</strain>
        <tissue evidence="3">Leaves</tissue>
    </source>
</reference>
<dbReference type="PANTHER" id="PTHR31280:SF1">
    <property type="entry name" value="OS03G0138600 PROTEIN"/>
    <property type="match status" value="1"/>
</dbReference>
<dbReference type="InterPro" id="IPR014772">
    <property type="entry name" value="Munc13_dom-2"/>
</dbReference>
<comment type="caution">
    <text evidence="3">The sequence shown here is derived from an EMBL/GenBank/DDBJ whole genome shotgun (WGS) entry which is preliminary data.</text>
</comment>
<dbReference type="AlphaFoldDB" id="A0A445ECL4"/>
<evidence type="ECO:0000313" key="4">
    <source>
        <dbReference type="Proteomes" id="UP000289738"/>
    </source>
</evidence>
<dbReference type="PROSITE" id="PS51259">
    <property type="entry name" value="MHD2"/>
    <property type="match status" value="1"/>
</dbReference>
<evidence type="ECO:0000256" key="1">
    <source>
        <dbReference type="SAM" id="MobiDB-lite"/>
    </source>
</evidence>
<dbReference type="Proteomes" id="UP000289738">
    <property type="component" value="Chromosome A02"/>
</dbReference>
<feature type="region of interest" description="Disordered" evidence="1">
    <location>
        <begin position="224"/>
        <end position="244"/>
    </location>
</feature>
<keyword evidence="4" id="KW-1185">Reference proteome</keyword>
<feature type="domain" description="MHD2" evidence="2">
    <location>
        <begin position="155"/>
        <end position="254"/>
    </location>
</feature>
<dbReference type="Pfam" id="PF25761">
    <property type="entry name" value="TPR_PATROL1"/>
    <property type="match status" value="1"/>
</dbReference>
<evidence type="ECO:0000259" key="2">
    <source>
        <dbReference type="PROSITE" id="PS51259"/>
    </source>
</evidence>
<dbReference type="InterPro" id="IPR008528">
    <property type="entry name" value="unc-13_homologue"/>
</dbReference>
<organism evidence="3 4">
    <name type="scientific">Arachis hypogaea</name>
    <name type="common">Peanut</name>
    <dbReference type="NCBI Taxonomy" id="3818"/>
    <lineage>
        <taxon>Eukaryota</taxon>
        <taxon>Viridiplantae</taxon>
        <taxon>Streptophyta</taxon>
        <taxon>Embryophyta</taxon>
        <taxon>Tracheophyta</taxon>
        <taxon>Spermatophyta</taxon>
        <taxon>Magnoliopsida</taxon>
        <taxon>eudicotyledons</taxon>
        <taxon>Gunneridae</taxon>
        <taxon>Pentapetalae</taxon>
        <taxon>rosids</taxon>
        <taxon>fabids</taxon>
        <taxon>Fabales</taxon>
        <taxon>Fabaceae</taxon>
        <taxon>Papilionoideae</taxon>
        <taxon>50 kb inversion clade</taxon>
        <taxon>dalbergioids sensu lato</taxon>
        <taxon>Dalbergieae</taxon>
        <taxon>Pterocarpus clade</taxon>
        <taxon>Arachis</taxon>
    </lineage>
</organism>
<accession>A0A445ECL4</accession>
<proteinExistence type="predicted"/>
<protein>
    <recommendedName>
        <fullName evidence="2">MHD2 domain-containing protein</fullName>
    </recommendedName>
</protein>
<evidence type="ECO:0000313" key="3">
    <source>
        <dbReference type="EMBL" id="RYR73015.1"/>
    </source>
</evidence>
<dbReference type="PANTHER" id="PTHR31280">
    <property type="entry name" value="PROTEIN UNC-13 HOMOLOG"/>
    <property type="match status" value="1"/>
</dbReference>
<dbReference type="EMBL" id="SDMP01000002">
    <property type="protein sequence ID" value="RYR73015.1"/>
    <property type="molecule type" value="Genomic_DNA"/>
</dbReference>
<gene>
    <name evidence="3" type="ORF">Ahy_A02g007272</name>
</gene>
<dbReference type="InterPro" id="IPR057984">
    <property type="entry name" value="PATROL1_C"/>
</dbReference>
<sequence length="254" mass="28641">MFVSACGTKQSYVPVIPSLTRCNRNSKFSMLLKKGCQCSGGSSSEADHISNVTRRPSTSRGTQRLYIRLNTLLYLLTHINSLEKTLSKNPVVLPSTRQPYGNHCRSYNNGSYFEKVLSSLLTACKHVAEVAAYRLIFLDFKSVFYESLYVGDAANAKIRLALRTLKQNITLMTTLLTDKAQSLALKEVMKASFEAFLMVLLASGNSMAFTKSDYHIMSEDFESLNRQPVQPQSSQREDDSDDLDDLDYYLDEYE</sequence>
<feature type="compositionally biased region" description="Polar residues" evidence="1">
    <location>
        <begin position="224"/>
        <end position="234"/>
    </location>
</feature>
<name>A0A445ECL4_ARAHY</name>